<evidence type="ECO:0000256" key="1">
    <source>
        <dbReference type="ARBA" id="ARBA00022679"/>
    </source>
</evidence>
<evidence type="ECO:0000313" key="5">
    <source>
        <dbReference type="Proteomes" id="UP000034911"/>
    </source>
</evidence>
<dbReference type="AlphaFoldDB" id="A0A0G1QZG9"/>
<keyword evidence="1" id="KW-0808">Transferase</keyword>
<dbReference type="EMBL" id="LCLH01000007">
    <property type="protein sequence ID" value="KKU14065.1"/>
    <property type="molecule type" value="Genomic_DNA"/>
</dbReference>
<organism evidence="4 5">
    <name type="scientific">Candidatus Magasanikbacteria bacterium GW2011_GWC2_45_8</name>
    <dbReference type="NCBI Taxonomy" id="1619050"/>
    <lineage>
        <taxon>Bacteria</taxon>
        <taxon>Candidatus Magasanikiibacteriota</taxon>
    </lineage>
</organism>
<name>A0A0G1QZG9_9BACT</name>
<proteinExistence type="predicted"/>
<comment type="caution">
    <text evidence="4">The sequence shown here is derived from an EMBL/GenBank/DDBJ whole genome shotgun (WGS) entry which is preliminary data.</text>
</comment>
<evidence type="ECO:0000313" key="4">
    <source>
        <dbReference type="EMBL" id="KKU14065.1"/>
    </source>
</evidence>
<dbReference type="Pfam" id="PF00294">
    <property type="entry name" value="PfkB"/>
    <property type="match status" value="1"/>
</dbReference>
<dbReference type="InterPro" id="IPR002139">
    <property type="entry name" value="Ribo/fructo_kinase"/>
</dbReference>
<dbReference type="PANTHER" id="PTHR10584:SF166">
    <property type="entry name" value="RIBOKINASE"/>
    <property type="match status" value="1"/>
</dbReference>
<evidence type="ECO:0000259" key="3">
    <source>
        <dbReference type="Pfam" id="PF00294"/>
    </source>
</evidence>
<dbReference type="GO" id="GO:0006796">
    <property type="term" value="P:phosphate-containing compound metabolic process"/>
    <property type="evidence" value="ECO:0007669"/>
    <property type="project" value="UniProtKB-ARBA"/>
</dbReference>
<dbReference type="InterPro" id="IPR011611">
    <property type="entry name" value="PfkB_dom"/>
</dbReference>
<dbReference type="InterPro" id="IPR029056">
    <property type="entry name" value="Ribokinase-like"/>
</dbReference>
<evidence type="ECO:0000256" key="2">
    <source>
        <dbReference type="ARBA" id="ARBA00022777"/>
    </source>
</evidence>
<dbReference type="GO" id="GO:0016301">
    <property type="term" value="F:kinase activity"/>
    <property type="evidence" value="ECO:0007669"/>
    <property type="project" value="UniProtKB-KW"/>
</dbReference>
<dbReference type="Proteomes" id="UP000034911">
    <property type="component" value="Unassembled WGS sequence"/>
</dbReference>
<accession>A0A0G1QZG9</accession>
<dbReference type="SUPFAM" id="SSF53613">
    <property type="entry name" value="Ribokinase-like"/>
    <property type="match status" value="1"/>
</dbReference>
<reference evidence="4 5" key="1">
    <citation type="journal article" date="2015" name="Nature">
        <title>rRNA introns, odd ribosomes, and small enigmatic genomes across a large radiation of phyla.</title>
        <authorList>
            <person name="Brown C.T."/>
            <person name="Hug L.A."/>
            <person name="Thomas B.C."/>
            <person name="Sharon I."/>
            <person name="Castelle C.J."/>
            <person name="Singh A."/>
            <person name="Wilkins M.J."/>
            <person name="Williams K.H."/>
            <person name="Banfield J.F."/>
        </authorList>
    </citation>
    <scope>NUCLEOTIDE SEQUENCE [LARGE SCALE GENOMIC DNA]</scope>
</reference>
<gene>
    <name evidence="4" type="ORF">UX20_C0007G0043</name>
</gene>
<dbReference type="STRING" id="1619050.UX20_C0007G0043"/>
<sequence length="321" mass="35662">MFDLVSIGDATIDTLLQVHDAEVNCSLHKERCVICFNFADKIPVDKFHRKVAGNAANNAVGSARLKLKTAFYTILGDDGSGEFIKDRLVKEGVVDDFIIYDPKQDTNASTVINFKSERTIFVFHARRSYKLPKNIKTKWIYYTSIGPDHLRLNKEIVSLVKKQKIKLAYNPGTYQLRAGLEKMKDVLAVCEVIFVNKEEAMSIVGPQHDMRHYLMALHARGPKTVVITDGPNGASVFDGKEFFHLGILKTPVVERTGAGDAFATGFIAALFHGKTVGHAMCWGTSNSSSVIMKYGPQDGLLRANQMEGFLKKYGHKCPCAE</sequence>
<feature type="domain" description="Carbohydrate kinase PfkB" evidence="3">
    <location>
        <begin position="32"/>
        <end position="299"/>
    </location>
</feature>
<keyword evidence="2" id="KW-0418">Kinase</keyword>
<dbReference type="Gene3D" id="3.40.1190.20">
    <property type="match status" value="1"/>
</dbReference>
<dbReference type="PANTHER" id="PTHR10584">
    <property type="entry name" value="SUGAR KINASE"/>
    <property type="match status" value="1"/>
</dbReference>
<protein>
    <recommendedName>
        <fullName evidence="3">Carbohydrate kinase PfkB domain-containing protein</fullName>
    </recommendedName>
</protein>
<dbReference type="PRINTS" id="PR00990">
    <property type="entry name" value="RIBOKINASE"/>
</dbReference>